<dbReference type="Proteomes" id="UP000253318">
    <property type="component" value="Unassembled WGS sequence"/>
</dbReference>
<evidence type="ECO:0000256" key="1">
    <source>
        <dbReference type="SAM" id="MobiDB-lite"/>
    </source>
</evidence>
<comment type="caution">
    <text evidence="2">The sequence shown here is derived from an EMBL/GenBank/DDBJ whole genome shotgun (WGS) entry which is preliminary data.</text>
</comment>
<gene>
    <name evidence="2" type="ORF">DEF24_22595</name>
</gene>
<accession>A0A368SZX4</accession>
<evidence type="ECO:0000313" key="3">
    <source>
        <dbReference type="Proteomes" id="UP000253318"/>
    </source>
</evidence>
<organism evidence="2 3">
    <name type="scientific">Marinitenerispora sediminis</name>
    <dbReference type="NCBI Taxonomy" id="1931232"/>
    <lineage>
        <taxon>Bacteria</taxon>
        <taxon>Bacillati</taxon>
        <taxon>Actinomycetota</taxon>
        <taxon>Actinomycetes</taxon>
        <taxon>Streptosporangiales</taxon>
        <taxon>Nocardiopsidaceae</taxon>
        <taxon>Marinitenerispora</taxon>
    </lineage>
</organism>
<dbReference type="AlphaFoldDB" id="A0A368SZX4"/>
<feature type="region of interest" description="Disordered" evidence="1">
    <location>
        <begin position="32"/>
        <end position="65"/>
    </location>
</feature>
<sequence>MDHPFVRWSGGTFRTVQVCPAPAMGGQVPTGAAGTSVAAGLPARDAAGGPAGRRARRAWSGGGRE</sequence>
<evidence type="ECO:0000313" key="2">
    <source>
        <dbReference type="EMBL" id="RCV51942.1"/>
    </source>
</evidence>
<reference evidence="2 3" key="1">
    <citation type="submission" date="2018-04" db="EMBL/GenBank/DDBJ databases">
        <title>Novel actinobacteria from marine sediment.</title>
        <authorList>
            <person name="Ng Z.Y."/>
            <person name="Tan G.Y.A."/>
        </authorList>
    </citation>
    <scope>NUCLEOTIDE SEQUENCE [LARGE SCALE GENOMIC DNA]</scope>
    <source>
        <strain evidence="2 3">TPS81</strain>
    </source>
</reference>
<protein>
    <submittedName>
        <fullName evidence="2">Uncharacterized protein</fullName>
    </submittedName>
</protein>
<feature type="compositionally biased region" description="Low complexity" evidence="1">
    <location>
        <begin position="38"/>
        <end position="48"/>
    </location>
</feature>
<name>A0A368SZX4_9ACTN</name>
<keyword evidence="3" id="KW-1185">Reference proteome</keyword>
<feature type="non-terminal residue" evidence="2">
    <location>
        <position position="65"/>
    </location>
</feature>
<proteinExistence type="predicted"/>
<dbReference type="EMBL" id="QEIN01000236">
    <property type="protein sequence ID" value="RCV51942.1"/>
    <property type="molecule type" value="Genomic_DNA"/>
</dbReference>